<gene>
    <name evidence="6" type="ORF">PGLA1383_LOCUS51763</name>
</gene>
<comment type="catalytic activity">
    <reaction evidence="4">
        <text>DNA(n) + a 2'-deoxyribonucleoside 5'-triphosphate = DNA(n+1) + diphosphate</text>
        <dbReference type="Rhea" id="RHEA:22508"/>
        <dbReference type="Rhea" id="RHEA-COMP:17339"/>
        <dbReference type="Rhea" id="RHEA-COMP:17340"/>
        <dbReference type="ChEBI" id="CHEBI:33019"/>
        <dbReference type="ChEBI" id="CHEBI:61560"/>
        <dbReference type="ChEBI" id="CHEBI:173112"/>
        <dbReference type="EC" id="2.7.7.7"/>
    </reaction>
    <physiologicalReaction direction="left-to-right" evidence="4">
        <dbReference type="Rhea" id="RHEA:22509"/>
    </physiologicalReaction>
</comment>
<evidence type="ECO:0000256" key="5">
    <source>
        <dbReference type="SAM" id="MobiDB-lite"/>
    </source>
</evidence>
<feature type="non-terminal residue" evidence="6">
    <location>
        <position position="1"/>
    </location>
</feature>
<dbReference type="Proteomes" id="UP000654075">
    <property type="component" value="Unassembled WGS sequence"/>
</dbReference>
<dbReference type="OrthoDB" id="5988181at2759"/>
<evidence type="ECO:0000256" key="4">
    <source>
        <dbReference type="ARBA" id="ARBA00047303"/>
    </source>
</evidence>
<evidence type="ECO:0000256" key="1">
    <source>
        <dbReference type="ARBA" id="ARBA00026139"/>
    </source>
</evidence>
<dbReference type="GO" id="GO:0031297">
    <property type="term" value="P:replication fork processing"/>
    <property type="evidence" value="ECO:0007669"/>
    <property type="project" value="TreeGrafter"/>
</dbReference>
<dbReference type="EMBL" id="CAJNNV010031446">
    <property type="protein sequence ID" value="CAE8636281.1"/>
    <property type="molecule type" value="Genomic_DNA"/>
</dbReference>
<dbReference type="AlphaFoldDB" id="A0A813HFL3"/>
<feature type="non-terminal residue" evidence="6">
    <location>
        <position position="120"/>
    </location>
</feature>
<dbReference type="GO" id="GO:0003887">
    <property type="term" value="F:DNA-directed DNA polymerase activity"/>
    <property type="evidence" value="ECO:0007669"/>
    <property type="project" value="UniProtKB-EC"/>
</dbReference>
<keyword evidence="7" id="KW-1185">Reference proteome</keyword>
<dbReference type="GO" id="GO:0009411">
    <property type="term" value="P:response to UV"/>
    <property type="evidence" value="ECO:0007669"/>
    <property type="project" value="TreeGrafter"/>
</dbReference>
<dbReference type="PANTHER" id="PTHR31399">
    <property type="entry name" value="DNA-DIRECTED PRIMASE / POLYMERASE PROTEIN"/>
    <property type="match status" value="1"/>
</dbReference>
<dbReference type="GO" id="GO:0005759">
    <property type="term" value="C:mitochondrial matrix"/>
    <property type="evidence" value="ECO:0007669"/>
    <property type="project" value="TreeGrafter"/>
</dbReference>
<organism evidence="6 7">
    <name type="scientific">Polarella glacialis</name>
    <name type="common">Dinoflagellate</name>
    <dbReference type="NCBI Taxonomy" id="89957"/>
    <lineage>
        <taxon>Eukaryota</taxon>
        <taxon>Sar</taxon>
        <taxon>Alveolata</taxon>
        <taxon>Dinophyceae</taxon>
        <taxon>Suessiales</taxon>
        <taxon>Suessiaceae</taxon>
        <taxon>Polarella</taxon>
    </lineage>
</organism>
<evidence type="ECO:0000313" key="7">
    <source>
        <dbReference type="Proteomes" id="UP000654075"/>
    </source>
</evidence>
<protein>
    <recommendedName>
        <fullName evidence="1">DNA-directed primase/polymerase protein</fullName>
        <ecNumber evidence="3">2.7.7.102</ecNumber>
    </recommendedName>
</protein>
<reference evidence="6" key="1">
    <citation type="submission" date="2021-02" db="EMBL/GenBank/DDBJ databases">
        <authorList>
            <person name="Dougan E. K."/>
            <person name="Rhodes N."/>
            <person name="Thang M."/>
            <person name="Chan C."/>
        </authorList>
    </citation>
    <scope>NUCLEOTIDE SEQUENCE</scope>
</reference>
<dbReference type="PANTHER" id="PTHR31399:SF0">
    <property type="entry name" value="DNA-DIRECTED PRIMASE_POLYMERASE PROTEIN"/>
    <property type="match status" value="1"/>
</dbReference>
<feature type="region of interest" description="Disordered" evidence="5">
    <location>
        <begin position="60"/>
        <end position="83"/>
    </location>
</feature>
<accession>A0A813HFL3</accession>
<dbReference type="GO" id="GO:0005634">
    <property type="term" value="C:nucleus"/>
    <property type="evidence" value="ECO:0007669"/>
    <property type="project" value="TreeGrafter"/>
</dbReference>
<name>A0A813HFL3_POLGL</name>
<dbReference type="GO" id="GO:0003682">
    <property type="term" value="F:chromatin binding"/>
    <property type="evidence" value="ECO:0007669"/>
    <property type="project" value="TreeGrafter"/>
</dbReference>
<evidence type="ECO:0000256" key="2">
    <source>
        <dbReference type="ARBA" id="ARBA00044677"/>
    </source>
</evidence>
<dbReference type="EC" id="2.7.7.102" evidence="3"/>
<dbReference type="InterPro" id="IPR044917">
    <property type="entry name" value="PRIMPOL"/>
</dbReference>
<sequence length="120" mass="13121">VIELESSTPKKFSKHVLVQRLQVPSGEGSPTIHQSLAFANNAQAGAFVSELLAYARAKRDEPGSVSGGLFLRPPPSSVEGREDREVSLIDESVYSRNRCFRLLFQSKFGKNVALGLDDSE</sequence>
<dbReference type="GO" id="GO:0006264">
    <property type="term" value="P:mitochondrial DNA replication"/>
    <property type="evidence" value="ECO:0007669"/>
    <property type="project" value="TreeGrafter"/>
</dbReference>
<comment type="catalytic activity">
    <reaction evidence="2">
        <text>ssDNA + n NTP = ssDNA/pppN(pN)n-1 hybrid + (n-1) diphosphate.</text>
        <dbReference type="EC" id="2.7.7.102"/>
    </reaction>
</comment>
<proteinExistence type="predicted"/>
<evidence type="ECO:0000313" key="6">
    <source>
        <dbReference type="EMBL" id="CAE8636281.1"/>
    </source>
</evidence>
<dbReference type="GO" id="GO:0042276">
    <property type="term" value="P:error-prone translesion synthesis"/>
    <property type="evidence" value="ECO:0007669"/>
    <property type="project" value="InterPro"/>
</dbReference>
<evidence type="ECO:0000256" key="3">
    <source>
        <dbReference type="ARBA" id="ARBA00044768"/>
    </source>
</evidence>
<comment type="caution">
    <text evidence="6">The sequence shown here is derived from an EMBL/GenBank/DDBJ whole genome shotgun (WGS) entry which is preliminary data.</text>
</comment>